<dbReference type="InterPro" id="IPR021109">
    <property type="entry name" value="Peptidase_aspartic_dom_sf"/>
</dbReference>
<dbReference type="PRINTS" id="PR00792">
    <property type="entry name" value="PEPSIN"/>
</dbReference>
<dbReference type="InterPro" id="IPR033121">
    <property type="entry name" value="PEPTIDASE_A1"/>
</dbReference>
<dbReference type="PANTHER" id="PTHR47966">
    <property type="entry name" value="BETA-SITE APP-CLEAVING ENZYME, ISOFORM A-RELATED"/>
    <property type="match status" value="1"/>
</dbReference>
<dbReference type="GO" id="GO:0005764">
    <property type="term" value="C:lysosome"/>
    <property type="evidence" value="ECO:0007669"/>
    <property type="project" value="TreeGrafter"/>
</dbReference>
<organism evidence="8 9">
    <name type="scientific">Nezara viridula</name>
    <name type="common">Southern green stink bug</name>
    <name type="synonym">Cimex viridulus</name>
    <dbReference type="NCBI Taxonomy" id="85310"/>
    <lineage>
        <taxon>Eukaryota</taxon>
        <taxon>Metazoa</taxon>
        <taxon>Ecdysozoa</taxon>
        <taxon>Arthropoda</taxon>
        <taxon>Hexapoda</taxon>
        <taxon>Insecta</taxon>
        <taxon>Pterygota</taxon>
        <taxon>Neoptera</taxon>
        <taxon>Paraneoptera</taxon>
        <taxon>Hemiptera</taxon>
        <taxon>Heteroptera</taxon>
        <taxon>Panheteroptera</taxon>
        <taxon>Pentatomomorpha</taxon>
        <taxon>Pentatomoidea</taxon>
        <taxon>Pentatomidae</taxon>
        <taxon>Pentatominae</taxon>
        <taxon>Nezara</taxon>
    </lineage>
</organism>
<dbReference type="FunFam" id="2.40.70.10:FF:000115">
    <property type="entry name" value="Lysosomal aspartic protease"/>
    <property type="match status" value="1"/>
</dbReference>
<keyword evidence="2" id="KW-0645">Protease</keyword>
<evidence type="ECO:0000313" key="8">
    <source>
        <dbReference type="EMBL" id="CAH1406898.1"/>
    </source>
</evidence>
<name>A0A9P0MTS6_NEZVI</name>
<dbReference type="OrthoDB" id="15189at2759"/>
<keyword evidence="9" id="KW-1185">Reference proteome</keyword>
<evidence type="ECO:0000256" key="1">
    <source>
        <dbReference type="ARBA" id="ARBA00007447"/>
    </source>
</evidence>
<comment type="similarity">
    <text evidence="1">Belongs to the peptidase A1 family.</text>
</comment>
<protein>
    <recommendedName>
        <fullName evidence="7">Peptidase A1 domain-containing protein</fullName>
    </recommendedName>
</protein>
<evidence type="ECO:0000256" key="4">
    <source>
        <dbReference type="ARBA" id="ARBA00022801"/>
    </source>
</evidence>
<gene>
    <name evidence="8" type="ORF">NEZAVI_LOCUS14736</name>
</gene>
<dbReference type="GO" id="GO:0006508">
    <property type="term" value="P:proteolysis"/>
    <property type="evidence" value="ECO:0007669"/>
    <property type="project" value="UniProtKB-KW"/>
</dbReference>
<keyword evidence="3" id="KW-0064">Aspartyl protease</keyword>
<feature type="domain" description="Peptidase A1" evidence="7">
    <location>
        <begin position="69"/>
        <end position="382"/>
    </location>
</feature>
<evidence type="ECO:0000313" key="9">
    <source>
        <dbReference type="Proteomes" id="UP001152798"/>
    </source>
</evidence>
<evidence type="ECO:0000259" key="7">
    <source>
        <dbReference type="PROSITE" id="PS51767"/>
    </source>
</evidence>
<accession>A0A9P0MTS6</accession>
<feature type="disulfide bond" evidence="5">
    <location>
        <begin position="268"/>
        <end position="272"/>
    </location>
</feature>
<keyword evidence="4" id="KW-0378">Hydrolase</keyword>
<dbReference type="Proteomes" id="UP001152798">
    <property type="component" value="Chromosome 7"/>
</dbReference>
<evidence type="ECO:0000256" key="6">
    <source>
        <dbReference type="SAM" id="SignalP"/>
    </source>
</evidence>
<keyword evidence="6" id="KW-0732">Signal</keyword>
<dbReference type="EMBL" id="OV725083">
    <property type="protein sequence ID" value="CAH1406898.1"/>
    <property type="molecule type" value="Genomic_DNA"/>
</dbReference>
<proteinExistence type="inferred from homology"/>
<dbReference type="InterPro" id="IPR001461">
    <property type="entry name" value="Aspartic_peptidase_A1"/>
</dbReference>
<sequence length="434" mass="48611">MFTKTAVLFFLAHAVTSEIIRTPLTRVEEAVKPYTEYFENLQRLFHTFRSSALVKNEARPISNLVFFQHYGKISIGTPPQEFNVLFDTMASDLWVFSKDSIDCALCAGHRNYNSMDSESYVSNGDFTSFWYLYGNMVGYLSTDSVQIGDMEIEGQTFCEVNMVMGAPLFSKTVDGVFGLSFGDLSKRNSPAPLKNLVDQGLTHGVFTFLLRRKGSSMDYSQNGELIFGGIDHKLITEREPTYSPVIKGSGYWQIKMDRVEINGKPLGCTYGCQAIIASNFPGIWGPTGEVGYMYKAIGAALHEACEPDRLPTISFVINGRRFNLTGRDYVLVGRDNESRKGCVPQIHQYNFTISGAEWILGDAFISKVYTIFDVERARVGFADFRDDSHKAIDFKLSKKFIVTKKANSASTSNINVFAATLCVIITFLSQKYIL</sequence>
<dbReference type="GO" id="GO:0004190">
    <property type="term" value="F:aspartic-type endopeptidase activity"/>
    <property type="evidence" value="ECO:0007669"/>
    <property type="project" value="UniProtKB-KW"/>
</dbReference>
<feature type="chain" id="PRO_5040261676" description="Peptidase A1 domain-containing protein" evidence="6">
    <location>
        <begin position="18"/>
        <end position="434"/>
    </location>
</feature>
<dbReference type="PANTHER" id="PTHR47966:SF51">
    <property type="entry name" value="BETA-SITE APP-CLEAVING ENZYME, ISOFORM A-RELATED"/>
    <property type="match status" value="1"/>
</dbReference>
<evidence type="ECO:0000256" key="5">
    <source>
        <dbReference type="PIRSR" id="PIRSR601461-2"/>
    </source>
</evidence>
<dbReference type="SUPFAM" id="SSF50630">
    <property type="entry name" value="Acid proteases"/>
    <property type="match status" value="1"/>
</dbReference>
<dbReference type="Gene3D" id="2.60.40.1960">
    <property type="match status" value="1"/>
</dbReference>
<keyword evidence="5" id="KW-1015">Disulfide bond</keyword>
<feature type="signal peptide" evidence="6">
    <location>
        <begin position="1"/>
        <end position="17"/>
    </location>
</feature>
<evidence type="ECO:0000256" key="2">
    <source>
        <dbReference type="ARBA" id="ARBA00022670"/>
    </source>
</evidence>
<dbReference type="Gene3D" id="2.40.70.10">
    <property type="entry name" value="Acid Proteases"/>
    <property type="match status" value="2"/>
</dbReference>
<evidence type="ECO:0000256" key="3">
    <source>
        <dbReference type="ARBA" id="ARBA00022750"/>
    </source>
</evidence>
<dbReference type="PROSITE" id="PS51767">
    <property type="entry name" value="PEPTIDASE_A1"/>
    <property type="match status" value="1"/>
</dbReference>
<reference evidence="8" key="1">
    <citation type="submission" date="2022-01" db="EMBL/GenBank/DDBJ databases">
        <authorList>
            <person name="King R."/>
        </authorList>
    </citation>
    <scope>NUCLEOTIDE SEQUENCE</scope>
</reference>
<dbReference type="Pfam" id="PF00026">
    <property type="entry name" value="Asp"/>
    <property type="match status" value="1"/>
</dbReference>
<dbReference type="AlphaFoldDB" id="A0A9P0MTS6"/>